<feature type="transmembrane region" description="Helical" evidence="1">
    <location>
        <begin position="6"/>
        <end position="27"/>
    </location>
</feature>
<reference evidence="2 3" key="1">
    <citation type="submission" date="2019-07" db="EMBL/GenBank/DDBJ databases">
        <title>Whole genome shotgun sequence of Aeromicrobium flavum NBRC 107625.</title>
        <authorList>
            <person name="Hosoyama A."/>
            <person name="Uohara A."/>
            <person name="Ohji S."/>
            <person name="Ichikawa N."/>
        </authorList>
    </citation>
    <scope>NUCLEOTIDE SEQUENCE [LARGE SCALE GENOMIC DNA]</scope>
    <source>
        <strain evidence="2 3">NBRC 107625</strain>
    </source>
</reference>
<gene>
    <name evidence="2" type="ORF">AFL01nite_19140</name>
</gene>
<proteinExistence type="predicted"/>
<dbReference type="EMBL" id="BJZQ01000008">
    <property type="protein sequence ID" value="GEO89587.1"/>
    <property type="molecule type" value="Genomic_DNA"/>
</dbReference>
<organism evidence="2 3">
    <name type="scientific">Aeromicrobium flavum</name>
    <dbReference type="NCBI Taxonomy" id="416568"/>
    <lineage>
        <taxon>Bacteria</taxon>
        <taxon>Bacillati</taxon>
        <taxon>Actinomycetota</taxon>
        <taxon>Actinomycetes</taxon>
        <taxon>Propionibacteriales</taxon>
        <taxon>Nocardioidaceae</taxon>
        <taxon>Aeromicrobium</taxon>
    </lineage>
</organism>
<evidence type="ECO:0000256" key="1">
    <source>
        <dbReference type="SAM" id="Phobius"/>
    </source>
</evidence>
<dbReference type="AlphaFoldDB" id="A0A512HVW3"/>
<protein>
    <submittedName>
        <fullName evidence="2">Uncharacterized protein</fullName>
    </submittedName>
</protein>
<keyword evidence="1" id="KW-0812">Transmembrane</keyword>
<keyword evidence="1" id="KW-0472">Membrane</keyword>
<sequence>MRRDQALLLTRVVASVVAVGVLLYVPVLIEETDEFEGGLLFLTLLLTGFMAGFPVLVSAVVHGWAGRTDTWTPVVAMSSAAVAHVIYMMEGGRPGNLIPTALLLILIYAALMFVGVWLARRATGDDA</sequence>
<comment type="caution">
    <text evidence="2">The sequence shown here is derived from an EMBL/GenBank/DDBJ whole genome shotgun (WGS) entry which is preliminary data.</text>
</comment>
<dbReference type="RefSeq" id="WP_146827460.1">
    <property type="nucleotide sequence ID" value="NZ_BAAAYQ010000001.1"/>
</dbReference>
<keyword evidence="1" id="KW-1133">Transmembrane helix</keyword>
<evidence type="ECO:0000313" key="2">
    <source>
        <dbReference type="EMBL" id="GEO89587.1"/>
    </source>
</evidence>
<accession>A0A512HVW3</accession>
<feature type="transmembrane region" description="Helical" evidence="1">
    <location>
        <begin position="71"/>
        <end position="89"/>
    </location>
</feature>
<keyword evidence="3" id="KW-1185">Reference proteome</keyword>
<name>A0A512HVW3_9ACTN</name>
<evidence type="ECO:0000313" key="3">
    <source>
        <dbReference type="Proteomes" id="UP000321769"/>
    </source>
</evidence>
<feature type="transmembrane region" description="Helical" evidence="1">
    <location>
        <begin position="39"/>
        <end position="65"/>
    </location>
</feature>
<feature type="transmembrane region" description="Helical" evidence="1">
    <location>
        <begin position="101"/>
        <end position="119"/>
    </location>
</feature>
<dbReference type="Proteomes" id="UP000321769">
    <property type="component" value="Unassembled WGS sequence"/>
</dbReference>